<dbReference type="GO" id="GO:0042130">
    <property type="term" value="P:negative regulation of T cell proliferation"/>
    <property type="evidence" value="ECO:0007669"/>
    <property type="project" value="TreeGrafter"/>
</dbReference>
<keyword evidence="7" id="KW-1015">Disulfide bond</keyword>
<protein>
    <recommendedName>
        <fullName evidence="12">Ig-like domain-containing protein</fullName>
    </recommendedName>
</protein>
<evidence type="ECO:0000256" key="5">
    <source>
        <dbReference type="ARBA" id="ARBA00022989"/>
    </source>
</evidence>
<feature type="domain" description="Ig-like" evidence="12">
    <location>
        <begin position="161"/>
        <end position="254"/>
    </location>
</feature>
<dbReference type="GO" id="GO:0031295">
    <property type="term" value="P:T cell costimulation"/>
    <property type="evidence" value="ECO:0007669"/>
    <property type="project" value="TreeGrafter"/>
</dbReference>
<dbReference type="InterPro" id="IPR036179">
    <property type="entry name" value="Ig-like_dom_sf"/>
</dbReference>
<name>A0AAD7VZY1_9TELE</name>
<feature type="transmembrane region" description="Helical" evidence="11">
    <location>
        <begin position="265"/>
        <end position="287"/>
    </location>
</feature>
<dbReference type="InterPro" id="IPR007110">
    <property type="entry name" value="Ig-like_dom"/>
</dbReference>
<keyword evidence="6 11" id="KW-0472">Membrane</keyword>
<evidence type="ECO:0000256" key="3">
    <source>
        <dbReference type="ARBA" id="ARBA00022692"/>
    </source>
</evidence>
<dbReference type="Pfam" id="PF08205">
    <property type="entry name" value="C2-set_2"/>
    <property type="match status" value="1"/>
</dbReference>
<evidence type="ECO:0000259" key="12">
    <source>
        <dbReference type="PROSITE" id="PS50835"/>
    </source>
</evidence>
<keyword evidence="2" id="KW-1003">Cell membrane</keyword>
<evidence type="ECO:0000256" key="6">
    <source>
        <dbReference type="ARBA" id="ARBA00023136"/>
    </source>
</evidence>
<sequence length="330" mass="36507">MRNNDKKYCCRLSHVTQAYRPFLKAMSITWTTGVLLSVFRFMSLGEGCVLGIVGESAVLPCIYNGTDDLAIVNVSIEWRKGSEVVHSSVLGEKSQVTQMSYGNRTQLLRDVVQTRDFSLLISDVTVTDAQNYSGYITRPGVQNSTHLCTVCLIAAAHFTHPVLLSAAGAVGEEARFICHSRGGFPEPRVHWFINEKKRPPVDAVHTLKTLLPNSTLYNITSVLSINLTQDFTVSCAVENLILNETLASASYGVQASPVVGRASQAMWMFSTSLCVIVGLLVAIALGYQIKHDYNHRRKSAQDQVELEYSTDDERKEIILEQLDSLTETNV</sequence>
<organism evidence="13 14">
    <name type="scientific">Aldrovandia affinis</name>
    <dbReference type="NCBI Taxonomy" id="143900"/>
    <lineage>
        <taxon>Eukaryota</taxon>
        <taxon>Metazoa</taxon>
        <taxon>Chordata</taxon>
        <taxon>Craniata</taxon>
        <taxon>Vertebrata</taxon>
        <taxon>Euteleostomi</taxon>
        <taxon>Actinopterygii</taxon>
        <taxon>Neopterygii</taxon>
        <taxon>Teleostei</taxon>
        <taxon>Notacanthiformes</taxon>
        <taxon>Halosauridae</taxon>
        <taxon>Aldrovandia</taxon>
    </lineage>
</organism>
<evidence type="ECO:0000313" key="13">
    <source>
        <dbReference type="EMBL" id="KAJ8367685.1"/>
    </source>
</evidence>
<evidence type="ECO:0000256" key="1">
    <source>
        <dbReference type="ARBA" id="ARBA00004251"/>
    </source>
</evidence>
<evidence type="ECO:0000313" key="14">
    <source>
        <dbReference type="Proteomes" id="UP001221898"/>
    </source>
</evidence>
<dbReference type="Proteomes" id="UP001221898">
    <property type="component" value="Unassembled WGS sequence"/>
</dbReference>
<evidence type="ECO:0000256" key="8">
    <source>
        <dbReference type="ARBA" id="ARBA00023170"/>
    </source>
</evidence>
<dbReference type="PROSITE" id="PS50835">
    <property type="entry name" value="IG_LIKE"/>
    <property type="match status" value="1"/>
</dbReference>
<comment type="caution">
    <text evidence="13">The sequence shown here is derived from an EMBL/GenBank/DDBJ whole genome shotgun (WGS) entry which is preliminary data.</text>
</comment>
<keyword evidence="4" id="KW-0732">Signal</keyword>
<keyword evidence="3 11" id="KW-0812">Transmembrane</keyword>
<keyword evidence="5 11" id="KW-1133">Transmembrane helix</keyword>
<dbReference type="EMBL" id="JAINUG010000458">
    <property type="protein sequence ID" value="KAJ8367685.1"/>
    <property type="molecule type" value="Genomic_DNA"/>
</dbReference>
<gene>
    <name evidence="13" type="ORF">AAFF_G00311400</name>
</gene>
<dbReference type="GO" id="GO:0006955">
    <property type="term" value="P:immune response"/>
    <property type="evidence" value="ECO:0007669"/>
    <property type="project" value="TreeGrafter"/>
</dbReference>
<accession>A0AAD7VZY1</accession>
<dbReference type="SUPFAM" id="SSF48726">
    <property type="entry name" value="Immunoglobulin"/>
    <property type="match status" value="2"/>
</dbReference>
<dbReference type="GO" id="GO:0007166">
    <property type="term" value="P:cell surface receptor signaling pathway"/>
    <property type="evidence" value="ECO:0007669"/>
    <property type="project" value="TreeGrafter"/>
</dbReference>
<evidence type="ECO:0000256" key="11">
    <source>
        <dbReference type="SAM" id="Phobius"/>
    </source>
</evidence>
<keyword evidence="14" id="KW-1185">Reference proteome</keyword>
<keyword evidence="8" id="KW-0675">Receptor</keyword>
<dbReference type="InterPro" id="IPR051713">
    <property type="entry name" value="T-cell_Activation_Regulation"/>
</dbReference>
<comment type="subcellular location">
    <subcellularLocation>
        <location evidence="1">Cell membrane</location>
        <topology evidence="1">Single-pass type I membrane protein</topology>
    </subcellularLocation>
</comment>
<dbReference type="GO" id="GO:0042102">
    <property type="term" value="P:positive regulation of T cell proliferation"/>
    <property type="evidence" value="ECO:0007669"/>
    <property type="project" value="TreeGrafter"/>
</dbReference>
<reference evidence="13" key="1">
    <citation type="journal article" date="2023" name="Science">
        <title>Genome structures resolve the early diversification of teleost fishes.</title>
        <authorList>
            <person name="Parey E."/>
            <person name="Louis A."/>
            <person name="Montfort J."/>
            <person name="Bouchez O."/>
            <person name="Roques C."/>
            <person name="Iampietro C."/>
            <person name="Lluch J."/>
            <person name="Castinel A."/>
            <person name="Donnadieu C."/>
            <person name="Desvignes T."/>
            <person name="Floi Bucao C."/>
            <person name="Jouanno E."/>
            <person name="Wen M."/>
            <person name="Mejri S."/>
            <person name="Dirks R."/>
            <person name="Jansen H."/>
            <person name="Henkel C."/>
            <person name="Chen W.J."/>
            <person name="Zahm M."/>
            <person name="Cabau C."/>
            <person name="Klopp C."/>
            <person name="Thompson A.W."/>
            <person name="Robinson-Rechavi M."/>
            <person name="Braasch I."/>
            <person name="Lecointre G."/>
            <person name="Bobe J."/>
            <person name="Postlethwait J.H."/>
            <person name="Berthelot C."/>
            <person name="Roest Crollius H."/>
            <person name="Guiguen Y."/>
        </authorList>
    </citation>
    <scope>NUCLEOTIDE SEQUENCE</scope>
    <source>
        <strain evidence="13">NC1722</strain>
    </source>
</reference>
<keyword evidence="10" id="KW-0393">Immunoglobulin domain</keyword>
<keyword evidence="9" id="KW-0325">Glycoprotein</keyword>
<evidence type="ECO:0000256" key="2">
    <source>
        <dbReference type="ARBA" id="ARBA00022475"/>
    </source>
</evidence>
<dbReference type="InterPro" id="IPR013783">
    <property type="entry name" value="Ig-like_fold"/>
</dbReference>
<dbReference type="InterPro" id="IPR013162">
    <property type="entry name" value="CD80_C2-set"/>
</dbReference>
<dbReference type="GO" id="GO:0009897">
    <property type="term" value="C:external side of plasma membrane"/>
    <property type="evidence" value="ECO:0007669"/>
    <property type="project" value="TreeGrafter"/>
</dbReference>
<evidence type="ECO:0000256" key="10">
    <source>
        <dbReference type="ARBA" id="ARBA00023319"/>
    </source>
</evidence>
<evidence type="ECO:0000256" key="4">
    <source>
        <dbReference type="ARBA" id="ARBA00022729"/>
    </source>
</evidence>
<dbReference type="PANTHER" id="PTHR25466">
    <property type="entry name" value="T-LYMPHOCYTE ACTIVATION ANTIGEN"/>
    <property type="match status" value="1"/>
</dbReference>
<evidence type="ECO:0000256" key="9">
    <source>
        <dbReference type="ARBA" id="ARBA00023180"/>
    </source>
</evidence>
<dbReference type="GO" id="GO:0071222">
    <property type="term" value="P:cellular response to lipopolysaccharide"/>
    <property type="evidence" value="ECO:0007669"/>
    <property type="project" value="TreeGrafter"/>
</dbReference>
<feature type="transmembrane region" description="Helical" evidence="11">
    <location>
        <begin position="21"/>
        <end position="42"/>
    </location>
</feature>
<dbReference type="PANTHER" id="PTHR25466:SF2">
    <property type="entry name" value="T-LYMPHOCYTE ACTIVATION ANTIGEN CD86"/>
    <property type="match status" value="1"/>
</dbReference>
<dbReference type="Gene3D" id="2.60.40.10">
    <property type="entry name" value="Immunoglobulins"/>
    <property type="match status" value="2"/>
</dbReference>
<proteinExistence type="predicted"/>
<evidence type="ECO:0000256" key="7">
    <source>
        <dbReference type="ARBA" id="ARBA00023157"/>
    </source>
</evidence>
<dbReference type="AlphaFoldDB" id="A0AAD7VZY1"/>